<dbReference type="eggNOG" id="ENOG502QU36">
    <property type="taxonomic scope" value="Eukaryota"/>
</dbReference>
<evidence type="ECO:0008006" key="7">
    <source>
        <dbReference type="Google" id="ProtNLM"/>
    </source>
</evidence>
<evidence type="ECO:0000313" key="5">
    <source>
        <dbReference type="EnsemblPlants" id="Zm00001eb232990_P001"/>
    </source>
</evidence>
<dbReference type="GeneID" id="100382579"/>
<dbReference type="PaxDb" id="4577-GRMZM2G017802_P01"/>
<reference evidence="5" key="3">
    <citation type="submission" date="2019-07" db="EMBL/GenBank/DDBJ databases">
        <authorList>
            <person name="Seetharam A."/>
            <person name="Woodhouse M."/>
            <person name="Cannon E."/>
        </authorList>
    </citation>
    <scope>NUCLEOTIDE SEQUENCE [LARGE SCALE GENOMIC DNA]</scope>
    <source>
        <strain evidence="5">cv. B73</strain>
    </source>
</reference>
<organism evidence="4">
    <name type="scientific">Zea mays</name>
    <name type="common">Maize</name>
    <dbReference type="NCBI Taxonomy" id="4577"/>
    <lineage>
        <taxon>Eukaryota</taxon>
        <taxon>Viridiplantae</taxon>
        <taxon>Streptophyta</taxon>
        <taxon>Embryophyta</taxon>
        <taxon>Tracheophyta</taxon>
        <taxon>Spermatophyta</taxon>
        <taxon>Magnoliopsida</taxon>
        <taxon>Liliopsida</taxon>
        <taxon>Poales</taxon>
        <taxon>Poaceae</taxon>
        <taxon>PACMAD clade</taxon>
        <taxon>Panicoideae</taxon>
        <taxon>Andropogonodae</taxon>
        <taxon>Andropogoneae</taxon>
        <taxon>Tripsacinae</taxon>
        <taxon>Zea</taxon>
    </lineage>
</organism>
<dbReference type="PANTHER" id="PTHR31371:SF2">
    <property type="entry name" value="PLANT_PROTEIN (DUF668)"/>
    <property type="match status" value="1"/>
</dbReference>
<evidence type="ECO:0000313" key="6">
    <source>
        <dbReference type="Proteomes" id="UP000007305"/>
    </source>
</evidence>
<dbReference type="EMBL" id="CM000781">
    <property type="protein sequence ID" value="AQK68723.1"/>
    <property type="molecule type" value="Genomic_DNA"/>
</dbReference>
<feature type="domain" description="DUF668" evidence="2">
    <location>
        <begin position="407"/>
        <end position="497"/>
    </location>
</feature>
<name>A0A1D6H1G7_MAIZE</name>
<evidence type="ECO:0000256" key="1">
    <source>
        <dbReference type="SAM" id="MobiDB-lite"/>
    </source>
</evidence>
<dbReference type="InterPro" id="IPR007700">
    <property type="entry name" value="DUF668"/>
</dbReference>
<accession>A0A1D6H1G7</accession>
<gene>
    <name evidence="5" type="primary">LOC100382579</name>
    <name evidence="4" type="ORF">ZEAMMB73_Zm00001d015363</name>
</gene>
<feature type="region of interest" description="Disordered" evidence="1">
    <location>
        <begin position="363"/>
        <end position="394"/>
    </location>
</feature>
<dbReference type="ExpressionAtlas" id="A0A1D6H1G7">
    <property type="expression patterns" value="baseline and differential"/>
</dbReference>
<dbReference type="RefSeq" id="NP_001385669.1">
    <property type="nucleotide sequence ID" value="NM_001398740.1"/>
</dbReference>
<dbReference type="Gramene" id="Zm00001eb232990_T001">
    <property type="protein sequence ID" value="Zm00001eb232990_P001"/>
    <property type="gene ID" value="Zm00001eb232990"/>
</dbReference>
<dbReference type="GO" id="GO:0045927">
    <property type="term" value="P:positive regulation of growth"/>
    <property type="evidence" value="ECO:0007669"/>
    <property type="project" value="InterPro"/>
</dbReference>
<dbReference type="EnsemblPlants" id="Zm00001eb232990_T001">
    <property type="protein sequence ID" value="Zm00001eb232990_P001"/>
    <property type="gene ID" value="Zm00001eb232990"/>
</dbReference>
<dbReference type="Proteomes" id="UP000007305">
    <property type="component" value="Chromosome 5"/>
</dbReference>
<dbReference type="Pfam" id="PF11961">
    <property type="entry name" value="DUF3475"/>
    <property type="match status" value="1"/>
</dbReference>
<reference evidence="4" key="2">
    <citation type="submission" date="2015-12" db="EMBL/GenBank/DDBJ databases">
        <title>Update maize B73 reference genome by single molecule sequencing technologies.</title>
        <authorList>
            <consortium name="Maize Genome Sequencing Project"/>
            <person name="Ware D."/>
        </authorList>
    </citation>
    <scope>NUCLEOTIDE SEQUENCE</scope>
    <source>
        <tissue evidence="4">Seedling</tissue>
    </source>
</reference>
<sequence>MVAEPEPQPLVHKVFSMAATSPSFSSSKKVRPAASAKGGGAAGGDGRVGILSFEVANAMSRAASLYRSLSDAEAARLLGPQCLGSHAVRALVPGDDARLLALALAEKLDALNRVAAVASRLGRRCAAPALAGFGHVYADLLAGRADAGALAAVASRSDAAPLVRRLDRVAAATAALYAELDALAELEQSARRPPTDQARRALEQRARWRRHDVRRLRDASLWNWTYDRAVLLLARAVCAIYGRIRLVFGDPVLGLDLLAMTGVGESGQCEQIPQLSGMVAADSGPVLQSSLSDGRSAPICRVDHPDMSRPVSFRSSCGASPGKMFMHCLSLSSSAPWTDMLEDEFSEDSSCISSTIRSGMLAPFSSEQGVPTTTTTTPPAPNSGSIGRKARRFGPKSTVTSLAPASTVGGSALALHYANIVIVVEKLLRYPHLVGEEARDELYQMLPRSLKLALRKSLRARARSTAIYDAFLAHDWRETLEKTTLAWLAPMAHNTVRWQAERSFEFEQQQQRVVSERSVLLLQTLYFADREKTEAAVCELLVGLNYICRYERQQNALLDCSSSDFDDCVEWQVQ</sequence>
<dbReference type="Pfam" id="PF05003">
    <property type="entry name" value="DUF668"/>
    <property type="match status" value="1"/>
</dbReference>
<keyword evidence="6" id="KW-1185">Reference proteome</keyword>
<feature type="domain" description="DUF3475" evidence="3">
    <location>
        <begin position="50"/>
        <end position="107"/>
    </location>
</feature>
<dbReference type="PANTHER" id="PTHR31371">
    <property type="entry name" value="BNAC09G50660D PROTEIN"/>
    <property type="match status" value="1"/>
</dbReference>
<reference evidence="6" key="1">
    <citation type="journal article" date="2009" name="Science">
        <title>The B73 maize genome: complexity, diversity, and dynamics.</title>
        <authorList>
            <person name="Schnable P.S."/>
            <person name="Ware D."/>
            <person name="Fulton R.S."/>
            <person name="Stein J.C."/>
            <person name="Wei F."/>
            <person name="Pasternak S."/>
            <person name="Liang C."/>
            <person name="Zhang J."/>
            <person name="Fulton L."/>
            <person name="Graves T.A."/>
            <person name="Minx P."/>
            <person name="Reily A.D."/>
            <person name="Courtney L."/>
            <person name="Kruchowski S.S."/>
            <person name="Tomlinson C."/>
            <person name="Strong C."/>
            <person name="Delehaunty K."/>
            <person name="Fronick C."/>
            <person name="Courtney B."/>
            <person name="Rock S.M."/>
            <person name="Belter E."/>
            <person name="Du F."/>
            <person name="Kim K."/>
            <person name="Abbott R.M."/>
            <person name="Cotton M."/>
            <person name="Levy A."/>
            <person name="Marchetto P."/>
            <person name="Ochoa K."/>
            <person name="Jackson S.M."/>
            <person name="Gillam B."/>
            <person name="Chen W."/>
            <person name="Yan L."/>
            <person name="Higginbotham J."/>
            <person name="Cardenas M."/>
            <person name="Waligorski J."/>
            <person name="Applebaum E."/>
            <person name="Phelps L."/>
            <person name="Falcone J."/>
            <person name="Kanchi K."/>
            <person name="Thane T."/>
            <person name="Scimone A."/>
            <person name="Thane N."/>
            <person name="Henke J."/>
            <person name="Wang T."/>
            <person name="Ruppert J."/>
            <person name="Shah N."/>
            <person name="Rotter K."/>
            <person name="Hodges J."/>
            <person name="Ingenthron E."/>
            <person name="Cordes M."/>
            <person name="Kohlberg S."/>
            <person name="Sgro J."/>
            <person name="Delgado B."/>
            <person name="Mead K."/>
            <person name="Chinwalla A."/>
            <person name="Leonard S."/>
            <person name="Crouse K."/>
            <person name="Collura K."/>
            <person name="Kudrna D."/>
            <person name="Currie J."/>
            <person name="He R."/>
            <person name="Angelova A."/>
            <person name="Rajasekar S."/>
            <person name="Mueller T."/>
            <person name="Lomeli R."/>
            <person name="Scara G."/>
            <person name="Ko A."/>
            <person name="Delaney K."/>
            <person name="Wissotski M."/>
            <person name="Lopez G."/>
            <person name="Campos D."/>
            <person name="Braidotti M."/>
            <person name="Ashley E."/>
            <person name="Golser W."/>
            <person name="Kim H."/>
            <person name="Lee S."/>
            <person name="Lin J."/>
            <person name="Dujmic Z."/>
            <person name="Kim W."/>
            <person name="Talag J."/>
            <person name="Zuccolo A."/>
            <person name="Fan C."/>
            <person name="Sebastian A."/>
            <person name="Kramer M."/>
            <person name="Spiegel L."/>
            <person name="Nascimento L."/>
            <person name="Zutavern T."/>
            <person name="Miller B."/>
            <person name="Ambroise C."/>
            <person name="Muller S."/>
            <person name="Spooner W."/>
            <person name="Narechania A."/>
            <person name="Ren L."/>
            <person name="Wei S."/>
            <person name="Kumari S."/>
            <person name="Faga B."/>
            <person name="Levy M.J."/>
            <person name="McMahan L."/>
            <person name="Van Buren P."/>
            <person name="Vaughn M.W."/>
            <person name="Ying K."/>
            <person name="Yeh C.-T."/>
            <person name="Emrich S.J."/>
            <person name="Jia Y."/>
            <person name="Kalyanaraman A."/>
            <person name="Hsia A.-P."/>
            <person name="Barbazuk W.B."/>
            <person name="Baucom R.S."/>
            <person name="Brutnell T.P."/>
            <person name="Carpita N.C."/>
            <person name="Chaparro C."/>
            <person name="Chia J.-M."/>
            <person name="Deragon J.-M."/>
            <person name="Estill J.C."/>
            <person name="Fu Y."/>
            <person name="Jeddeloh J.A."/>
            <person name="Han Y."/>
            <person name="Lee H."/>
            <person name="Li P."/>
            <person name="Lisch D.R."/>
            <person name="Liu S."/>
            <person name="Liu Z."/>
            <person name="Nagel D.H."/>
            <person name="McCann M.C."/>
            <person name="SanMiguel P."/>
            <person name="Myers A.M."/>
            <person name="Nettleton D."/>
            <person name="Nguyen J."/>
            <person name="Penning B.W."/>
            <person name="Ponnala L."/>
            <person name="Schneider K.L."/>
            <person name="Schwartz D.C."/>
            <person name="Sharma A."/>
            <person name="Soderlund C."/>
            <person name="Springer N.M."/>
            <person name="Sun Q."/>
            <person name="Wang H."/>
            <person name="Waterman M."/>
            <person name="Westerman R."/>
            <person name="Wolfgruber T.K."/>
            <person name="Yang L."/>
            <person name="Yu Y."/>
            <person name="Zhang L."/>
            <person name="Zhou S."/>
            <person name="Zhu Q."/>
            <person name="Bennetzen J.L."/>
            <person name="Dawe R.K."/>
            <person name="Jiang J."/>
            <person name="Jiang N."/>
            <person name="Presting G.G."/>
            <person name="Wessler S.R."/>
            <person name="Aluru S."/>
            <person name="Martienssen R.A."/>
            <person name="Clifton S.W."/>
            <person name="McCombie W.R."/>
            <person name="Wing R.A."/>
            <person name="Wilson R.K."/>
        </authorList>
    </citation>
    <scope>NUCLEOTIDE SEQUENCE [LARGE SCALE GENOMIC DNA]</scope>
    <source>
        <strain evidence="6">cv. B73</strain>
    </source>
</reference>
<reference evidence="5" key="4">
    <citation type="submission" date="2021-05" db="UniProtKB">
        <authorList>
            <consortium name="EnsemblPlants"/>
        </authorList>
    </citation>
    <scope>IDENTIFICATION</scope>
    <source>
        <strain evidence="5">cv. B73</strain>
    </source>
</reference>
<evidence type="ECO:0000259" key="3">
    <source>
        <dbReference type="Pfam" id="PF11961"/>
    </source>
</evidence>
<protein>
    <recommendedName>
        <fullName evidence="7">DUF668 domain-containing protein</fullName>
    </recommendedName>
</protein>
<dbReference type="InterPro" id="IPR021864">
    <property type="entry name" value="DUF3475"/>
</dbReference>
<dbReference type="OMA" id="YGNSYID"/>
<dbReference type="AlphaFoldDB" id="A0A1D6H1G7"/>
<feature type="region of interest" description="Disordered" evidence="1">
    <location>
        <begin position="23"/>
        <end position="43"/>
    </location>
</feature>
<evidence type="ECO:0000313" key="4">
    <source>
        <dbReference type="EMBL" id="AQK68723.1"/>
    </source>
</evidence>
<evidence type="ECO:0000259" key="2">
    <source>
        <dbReference type="Pfam" id="PF05003"/>
    </source>
</evidence>
<proteinExistence type="predicted"/>